<evidence type="ECO:0000313" key="2">
    <source>
        <dbReference type="Proteomes" id="UP000055611"/>
    </source>
</evidence>
<organism evidence="1 2">
    <name type="scientific">Pseudodesulfovibrio indicus</name>
    <dbReference type="NCBI Taxonomy" id="1716143"/>
    <lineage>
        <taxon>Bacteria</taxon>
        <taxon>Pseudomonadati</taxon>
        <taxon>Thermodesulfobacteriota</taxon>
        <taxon>Desulfovibrionia</taxon>
        <taxon>Desulfovibrionales</taxon>
        <taxon>Desulfovibrionaceae</taxon>
    </lineage>
</organism>
<gene>
    <name evidence="1" type="ORF">AWY79_13510</name>
</gene>
<dbReference type="EMBL" id="CP014206">
    <property type="protein sequence ID" value="AMK12050.1"/>
    <property type="molecule type" value="Genomic_DNA"/>
</dbReference>
<proteinExistence type="predicted"/>
<keyword evidence="2" id="KW-1185">Reference proteome</keyword>
<accession>A0ABM5YXH0</accession>
<reference evidence="1 2" key="1">
    <citation type="journal article" date="2016" name="Front. Microbiol.">
        <title>Genome Sequence of the Piezophilic, Mesophilic Sulfate-Reducing Bacterium Desulfovibrio indicus J2T.</title>
        <authorList>
            <person name="Cao J."/>
            <person name="Maignien L."/>
            <person name="Shao Z."/>
            <person name="Alain K."/>
            <person name="Jebbar M."/>
        </authorList>
    </citation>
    <scope>NUCLEOTIDE SEQUENCE [LARGE SCALE GENOMIC DNA]</scope>
    <source>
        <strain evidence="1 2">J2</strain>
    </source>
</reference>
<sequence length="229" mass="25248">MFPFLNSLQRRESTMSKWRRAPLLAVLILLAIAGCKAETNTAPEAVHPRETYFIEITDYSAFSAKAPLAERIDKELSGDNLTAGQGLQAVDWPCRILLTNGAVQQLAHDSLGSPPVPVPLDPISALVNAFYFVGWSAKEAGKQAVNAGTPNYIVRMRMHVLAPEGTVWRIEEEIPLYTLDKDKSREHVAREGADKVAEILTAFRSGQPPQNAVVETNDHELKCMRGEAK</sequence>
<name>A0ABM5YXH0_9BACT</name>
<protein>
    <recommendedName>
        <fullName evidence="3">DUF4136 domain-containing protein</fullName>
    </recommendedName>
</protein>
<evidence type="ECO:0008006" key="3">
    <source>
        <dbReference type="Google" id="ProtNLM"/>
    </source>
</evidence>
<evidence type="ECO:0000313" key="1">
    <source>
        <dbReference type="EMBL" id="AMK12050.1"/>
    </source>
</evidence>
<dbReference type="Proteomes" id="UP000055611">
    <property type="component" value="Chromosome"/>
</dbReference>